<evidence type="ECO:0000313" key="7">
    <source>
        <dbReference type="Proteomes" id="UP000606172"/>
    </source>
</evidence>
<dbReference type="Proteomes" id="UP000606172">
    <property type="component" value="Unassembled WGS sequence"/>
</dbReference>
<evidence type="ECO:0000256" key="3">
    <source>
        <dbReference type="ARBA" id="ARBA00022801"/>
    </source>
</evidence>
<evidence type="ECO:0000256" key="4">
    <source>
        <dbReference type="ARBA" id="ARBA00022833"/>
    </source>
</evidence>
<keyword evidence="2" id="KW-0479">Metal-binding</keyword>
<dbReference type="InterPro" id="IPR024087">
    <property type="entry name" value="Creatininase-like_sf"/>
</dbReference>
<keyword evidence="3" id="KW-0378">Hydrolase</keyword>
<dbReference type="Gene3D" id="3.40.50.10310">
    <property type="entry name" value="Creatininase"/>
    <property type="match status" value="1"/>
</dbReference>
<evidence type="ECO:0000256" key="5">
    <source>
        <dbReference type="ARBA" id="ARBA00024029"/>
    </source>
</evidence>
<protein>
    <submittedName>
        <fullName evidence="6">Creatinine amidohydrolase</fullName>
    </submittedName>
</protein>
<organism evidence="6 7">
    <name type="scientific">Sinosporangium siamense</name>
    <dbReference type="NCBI Taxonomy" id="1367973"/>
    <lineage>
        <taxon>Bacteria</taxon>
        <taxon>Bacillati</taxon>
        <taxon>Actinomycetota</taxon>
        <taxon>Actinomycetes</taxon>
        <taxon>Streptosporangiales</taxon>
        <taxon>Streptosporangiaceae</taxon>
        <taxon>Sinosporangium</taxon>
    </lineage>
</organism>
<reference evidence="6" key="1">
    <citation type="submission" date="2021-01" db="EMBL/GenBank/DDBJ databases">
        <title>Whole genome shotgun sequence of Sinosporangium siamense NBRC 109515.</title>
        <authorList>
            <person name="Komaki H."/>
            <person name="Tamura T."/>
        </authorList>
    </citation>
    <scope>NUCLEOTIDE SEQUENCE</scope>
    <source>
        <strain evidence="6">NBRC 109515</strain>
    </source>
</reference>
<dbReference type="PANTHER" id="PTHR35005:SF1">
    <property type="entry name" value="2-AMINO-5-FORMYLAMINO-6-RIBOSYLAMINOPYRIMIDIN-4(3H)-ONE 5'-MONOPHOSPHATE DEFORMYLASE"/>
    <property type="match status" value="1"/>
</dbReference>
<proteinExistence type="inferred from homology"/>
<dbReference type="InterPro" id="IPR003785">
    <property type="entry name" value="Creatininase/forma_Hydrolase"/>
</dbReference>
<dbReference type="AlphaFoldDB" id="A0A919RMF1"/>
<name>A0A919RMF1_9ACTN</name>
<dbReference type="GO" id="GO:0016811">
    <property type="term" value="F:hydrolase activity, acting on carbon-nitrogen (but not peptide) bonds, in linear amides"/>
    <property type="evidence" value="ECO:0007669"/>
    <property type="project" value="TreeGrafter"/>
</dbReference>
<gene>
    <name evidence="6" type="ORF">Ssi02_50720</name>
</gene>
<comment type="cofactor">
    <cofactor evidence="1">
        <name>Zn(2+)</name>
        <dbReference type="ChEBI" id="CHEBI:29105"/>
    </cofactor>
</comment>
<evidence type="ECO:0000313" key="6">
    <source>
        <dbReference type="EMBL" id="GII94841.1"/>
    </source>
</evidence>
<keyword evidence="4" id="KW-0862">Zinc</keyword>
<dbReference type="GO" id="GO:0009231">
    <property type="term" value="P:riboflavin biosynthetic process"/>
    <property type="evidence" value="ECO:0007669"/>
    <property type="project" value="TreeGrafter"/>
</dbReference>
<evidence type="ECO:0000256" key="2">
    <source>
        <dbReference type="ARBA" id="ARBA00022723"/>
    </source>
</evidence>
<dbReference type="PANTHER" id="PTHR35005">
    <property type="entry name" value="3-DEHYDRO-SCYLLO-INOSOSE HYDROLASE"/>
    <property type="match status" value="1"/>
</dbReference>
<keyword evidence="7" id="KW-1185">Reference proteome</keyword>
<dbReference type="SUPFAM" id="SSF102215">
    <property type="entry name" value="Creatininase"/>
    <property type="match status" value="1"/>
</dbReference>
<dbReference type="EMBL" id="BOOW01000031">
    <property type="protein sequence ID" value="GII94841.1"/>
    <property type="molecule type" value="Genomic_DNA"/>
</dbReference>
<comment type="caution">
    <text evidence="6">The sequence shown here is derived from an EMBL/GenBank/DDBJ whole genome shotgun (WGS) entry which is preliminary data.</text>
</comment>
<sequence>MVRVPAWSGPRPRAERQVRVCEGGVVNVRMWELSTVEVAERIAAGCTTAVVVAGSTEQHGPHLPTFTDSYQAHAIGERFAERIGALLAAPIPVGCADHHLAFPGTISLPEPVLIDIVEAYAASLFLGGFTRVVVFSTHGGNFGPLERGTDRLRERLESPGRRVVVLSDLNAYVAGYTAALTQAGLPISALPHAEAAETSIILAVHPELVKMELAEPGFTGEVPLEKLVSDGLAAVTPNGVLGDPRGATAEIGEECLANVVDALEDMLRAAE</sequence>
<accession>A0A919RMF1</accession>
<dbReference type="GO" id="GO:0046872">
    <property type="term" value="F:metal ion binding"/>
    <property type="evidence" value="ECO:0007669"/>
    <property type="project" value="UniProtKB-KW"/>
</dbReference>
<comment type="similarity">
    <text evidence="5">Belongs to the creatininase superfamily.</text>
</comment>
<dbReference type="Pfam" id="PF02633">
    <property type="entry name" value="Creatininase"/>
    <property type="match status" value="1"/>
</dbReference>
<evidence type="ECO:0000256" key="1">
    <source>
        <dbReference type="ARBA" id="ARBA00001947"/>
    </source>
</evidence>